<dbReference type="AlphaFoldDB" id="A0A2S0MHM5"/>
<name>A0A2S0MHM5_9BURK</name>
<dbReference type="KEGG" id="otk:C6570_14825"/>
<keyword evidence="1" id="KW-0812">Transmembrane</keyword>
<dbReference type="Proteomes" id="UP000239709">
    <property type="component" value="Chromosome"/>
</dbReference>
<feature type="transmembrane region" description="Helical" evidence="1">
    <location>
        <begin position="50"/>
        <end position="69"/>
    </location>
</feature>
<dbReference type="RefSeq" id="WP_106703904.1">
    <property type="nucleotide sequence ID" value="NZ_CP027666.1"/>
</dbReference>
<keyword evidence="1" id="KW-0472">Membrane</keyword>
<evidence type="ECO:0000256" key="1">
    <source>
        <dbReference type="SAM" id="Phobius"/>
    </source>
</evidence>
<reference evidence="2 3" key="1">
    <citation type="submission" date="2018-03" db="EMBL/GenBank/DDBJ databases">
        <title>Genome sequencing of Ottowia sp.</title>
        <authorList>
            <person name="Kim S.-J."/>
            <person name="Heo J."/>
            <person name="Kwon S.-W."/>
        </authorList>
    </citation>
    <scope>NUCLEOTIDE SEQUENCE [LARGE SCALE GENOMIC DNA]</scope>
    <source>
        <strain evidence="2 3">KADR8-3</strain>
    </source>
</reference>
<accession>A0A2S0MHM5</accession>
<organism evidence="2 3">
    <name type="scientific">Ottowia oryzae</name>
    <dbReference type="NCBI Taxonomy" id="2109914"/>
    <lineage>
        <taxon>Bacteria</taxon>
        <taxon>Pseudomonadati</taxon>
        <taxon>Pseudomonadota</taxon>
        <taxon>Betaproteobacteria</taxon>
        <taxon>Burkholderiales</taxon>
        <taxon>Comamonadaceae</taxon>
        <taxon>Ottowia</taxon>
    </lineage>
</organism>
<keyword evidence="1" id="KW-1133">Transmembrane helix</keyword>
<proteinExistence type="predicted"/>
<dbReference type="EMBL" id="CP027666">
    <property type="protein sequence ID" value="AVO35356.1"/>
    <property type="molecule type" value="Genomic_DNA"/>
</dbReference>
<evidence type="ECO:0008006" key="4">
    <source>
        <dbReference type="Google" id="ProtNLM"/>
    </source>
</evidence>
<sequence length="151" mass="17031">MQDEASLHARESAAFPAFTRGLTVAMMVILIVTGMAQVPQLRAADWSTSGAVLFGSTALLVLWMGTWIVRSRTRLDDDVLTQTWLWNKRVRVAEVASLKLVFLPWFQRVMAPRLLVRQRGGGMTWIHSADPQILLEFMARVAQRDPTKKVP</sequence>
<protein>
    <recommendedName>
        <fullName evidence="4">DUF304 domain-containing protein</fullName>
    </recommendedName>
</protein>
<evidence type="ECO:0000313" key="2">
    <source>
        <dbReference type="EMBL" id="AVO35356.1"/>
    </source>
</evidence>
<evidence type="ECO:0000313" key="3">
    <source>
        <dbReference type="Proteomes" id="UP000239709"/>
    </source>
</evidence>
<keyword evidence="3" id="KW-1185">Reference proteome</keyword>
<gene>
    <name evidence="2" type="ORF">C6570_14825</name>
</gene>
<dbReference type="OrthoDB" id="8812246at2"/>
<feature type="transmembrane region" description="Helical" evidence="1">
    <location>
        <begin position="21"/>
        <end position="38"/>
    </location>
</feature>